<reference evidence="1 2" key="1">
    <citation type="journal article" date="2013" name="Genome Announc.">
        <title>Draft Genome Sequence of Sphingobium ummariense Strain RL-3, a Hexachlorocyclohexane-Degrading Bacterium.</title>
        <authorList>
            <person name="Kohli P."/>
            <person name="Dua A."/>
            <person name="Sangwan N."/>
            <person name="Oldach P."/>
            <person name="Khurana J.P."/>
            <person name="Lal R."/>
        </authorList>
    </citation>
    <scope>NUCLEOTIDE SEQUENCE [LARGE SCALE GENOMIC DNA]</scope>
    <source>
        <strain evidence="1 2">RL-3</strain>
    </source>
</reference>
<dbReference type="STRING" id="1346791.M529_05625"/>
<dbReference type="RefSeq" id="WP_021317060.1">
    <property type="nucleotide sequence ID" value="NZ_AUWY01000047.1"/>
</dbReference>
<proteinExistence type="predicted"/>
<sequence>MRALPLLLLLLAGCSKSSDVLEELPNSSLAGAPREEVPETRLESRLSRPVTIGEDGPRLDACGTLGQVTRVGGKGLAMRAAPFADAKETGRLAEGDRAWVCTRSLDQQWLGVVVQPVPAADTDEAAAEPEDCGVSSPVDRKQPYDGPCASGWVSSAAIRLIAG</sequence>
<protein>
    <submittedName>
        <fullName evidence="1">Uncharacterized protein</fullName>
    </submittedName>
</protein>
<dbReference type="Proteomes" id="UP000015523">
    <property type="component" value="Unassembled WGS sequence"/>
</dbReference>
<organism evidence="1 2">
    <name type="scientific">Sphingobium ummariense RL-3</name>
    <dbReference type="NCBI Taxonomy" id="1346791"/>
    <lineage>
        <taxon>Bacteria</taxon>
        <taxon>Pseudomonadati</taxon>
        <taxon>Pseudomonadota</taxon>
        <taxon>Alphaproteobacteria</taxon>
        <taxon>Sphingomonadales</taxon>
        <taxon>Sphingomonadaceae</taxon>
        <taxon>Sphingobium</taxon>
    </lineage>
</organism>
<evidence type="ECO:0000313" key="1">
    <source>
        <dbReference type="EMBL" id="EQB33272.1"/>
    </source>
</evidence>
<keyword evidence="2" id="KW-1185">Reference proteome</keyword>
<dbReference type="AlphaFoldDB" id="T0J8W7"/>
<gene>
    <name evidence="1" type="ORF">M529_05625</name>
</gene>
<dbReference type="OrthoDB" id="9816009at2"/>
<dbReference type="PATRIC" id="fig|1346791.3.peg.1083"/>
<evidence type="ECO:0000313" key="2">
    <source>
        <dbReference type="Proteomes" id="UP000015523"/>
    </source>
</evidence>
<accession>T0J8W7</accession>
<dbReference type="EMBL" id="AUWY01000047">
    <property type="protein sequence ID" value="EQB33272.1"/>
    <property type="molecule type" value="Genomic_DNA"/>
</dbReference>
<name>T0J8W7_9SPHN</name>
<dbReference type="eggNOG" id="ENOG5030CUH">
    <property type="taxonomic scope" value="Bacteria"/>
</dbReference>
<comment type="caution">
    <text evidence="1">The sequence shown here is derived from an EMBL/GenBank/DDBJ whole genome shotgun (WGS) entry which is preliminary data.</text>
</comment>